<dbReference type="PRINTS" id="PR00035">
    <property type="entry name" value="HTHGNTR"/>
</dbReference>
<dbReference type="Gene3D" id="1.10.10.10">
    <property type="entry name" value="Winged helix-like DNA-binding domain superfamily/Winged helix DNA-binding domain"/>
    <property type="match status" value="1"/>
</dbReference>
<dbReference type="SMART" id="SM00345">
    <property type="entry name" value="HTH_GNTR"/>
    <property type="match status" value="1"/>
</dbReference>
<dbReference type="InterPro" id="IPR011711">
    <property type="entry name" value="GntR_C"/>
</dbReference>
<dbReference type="InterPro" id="IPR000524">
    <property type="entry name" value="Tscrpt_reg_HTH_GntR"/>
</dbReference>
<reference evidence="7" key="1">
    <citation type="submission" date="2015-07" db="EMBL/GenBank/DDBJ databases">
        <title>Fjat-14235 jcm11544.</title>
        <authorList>
            <person name="Liu B."/>
            <person name="Wang J."/>
            <person name="Zhu Y."/>
            <person name="Liu G."/>
            <person name="Chen Q."/>
            <person name="Chen Z."/>
            <person name="Lan J."/>
            <person name="Che J."/>
            <person name="Ge C."/>
            <person name="Shi H."/>
            <person name="Pan Z."/>
            <person name="Liu X."/>
        </authorList>
    </citation>
    <scope>NUCLEOTIDE SEQUENCE [LARGE SCALE GENOMIC DNA]</scope>
    <source>
        <strain evidence="7">JCM 11544</strain>
    </source>
</reference>
<dbReference type="AlphaFoldDB" id="A0A0M0G1A9"/>
<dbReference type="InterPro" id="IPR036390">
    <property type="entry name" value="WH_DNA-bd_sf"/>
</dbReference>
<keyword evidence="2" id="KW-0238">DNA-binding</keyword>
<dbReference type="PANTHER" id="PTHR43537:SF5">
    <property type="entry name" value="UXU OPERON TRANSCRIPTIONAL REGULATOR"/>
    <property type="match status" value="1"/>
</dbReference>
<evidence type="ECO:0000313" key="6">
    <source>
        <dbReference type="EMBL" id="KON83584.1"/>
    </source>
</evidence>
<sequence>MIIKKTLAGQAFQLLRKQILSGELSSGDELPEKRLAEEYGISRTPIREALRKLAAEGLVTISDAKIAVVASFTEEDGLQHLEIRELLEVYNLEVIPELDDSLMGELDDNLEAQHRAILEDRYDEFIDLDRRFHLLLAAPNPNPKLKDMIKASNTGVNRAFLGLSGRLRMSAMEAYEEHVRLVRFLKVGDRESAKRQMRHHMTQIRQRMQGYYREDR</sequence>
<dbReference type="OrthoDB" id="9781630at2"/>
<dbReference type="CDD" id="cd07377">
    <property type="entry name" value="WHTH_GntR"/>
    <property type="match status" value="1"/>
</dbReference>
<dbReference type="PROSITE" id="PS50949">
    <property type="entry name" value="HTH_GNTR"/>
    <property type="match status" value="1"/>
</dbReference>
<dbReference type="InterPro" id="IPR036388">
    <property type="entry name" value="WH-like_DNA-bd_sf"/>
</dbReference>
<evidence type="ECO:0000256" key="1">
    <source>
        <dbReference type="ARBA" id="ARBA00023015"/>
    </source>
</evidence>
<proteinExistence type="predicted"/>
<dbReference type="InterPro" id="IPR008920">
    <property type="entry name" value="TF_FadR/GntR_C"/>
</dbReference>
<dbReference type="GO" id="GO:0003677">
    <property type="term" value="F:DNA binding"/>
    <property type="evidence" value="ECO:0007669"/>
    <property type="project" value="UniProtKB-KW"/>
</dbReference>
<dbReference type="STRING" id="189381.GCA_900166615_01950"/>
<protein>
    <recommendedName>
        <fullName evidence="5">HTH gntR-type domain-containing protein</fullName>
    </recommendedName>
</protein>
<dbReference type="EMBL" id="LGUE01000005">
    <property type="protein sequence ID" value="KON83584.1"/>
    <property type="molecule type" value="Genomic_DNA"/>
</dbReference>
<dbReference type="Proteomes" id="UP000037405">
    <property type="component" value="Unassembled WGS sequence"/>
</dbReference>
<dbReference type="SUPFAM" id="SSF48008">
    <property type="entry name" value="GntR ligand-binding domain-like"/>
    <property type="match status" value="1"/>
</dbReference>
<dbReference type="Pfam" id="PF00392">
    <property type="entry name" value="GntR"/>
    <property type="match status" value="1"/>
</dbReference>
<organism evidence="6 7">
    <name type="scientific">Rossellomorea marisflavi</name>
    <dbReference type="NCBI Taxonomy" id="189381"/>
    <lineage>
        <taxon>Bacteria</taxon>
        <taxon>Bacillati</taxon>
        <taxon>Bacillota</taxon>
        <taxon>Bacilli</taxon>
        <taxon>Bacillales</taxon>
        <taxon>Bacillaceae</taxon>
        <taxon>Rossellomorea</taxon>
    </lineage>
</organism>
<dbReference type="Pfam" id="PF07729">
    <property type="entry name" value="FCD"/>
    <property type="match status" value="1"/>
</dbReference>
<feature type="domain" description="HTH gntR-type" evidence="5">
    <location>
        <begin position="5"/>
        <end position="72"/>
    </location>
</feature>
<evidence type="ECO:0000256" key="3">
    <source>
        <dbReference type="ARBA" id="ARBA00023163"/>
    </source>
</evidence>
<keyword evidence="1" id="KW-0805">Transcription regulation</keyword>
<dbReference type="GO" id="GO:0003700">
    <property type="term" value="F:DNA-binding transcription factor activity"/>
    <property type="evidence" value="ECO:0007669"/>
    <property type="project" value="InterPro"/>
</dbReference>
<evidence type="ECO:0000256" key="2">
    <source>
        <dbReference type="ARBA" id="ARBA00023125"/>
    </source>
</evidence>
<dbReference type="PANTHER" id="PTHR43537">
    <property type="entry name" value="TRANSCRIPTIONAL REGULATOR, GNTR FAMILY"/>
    <property type="match status" value="1"/>
</dbReference>
<name>A0A0M0G1A9_9BACI</name>
<dbReference type="SUPFAM" id="SSF46785">
    <property type="entry name" value="Winged helix' DNA-binding domain"/>
    <property type="match status" value="1"/>
</dbReference>
<comment type="caution">
    <text evidence="6">The sequence shown here is derived from an EMBL/GenBank/DDBJ whole genome shotgun (WGS) entry which is preliminary data.</text>
</comment>
<dbReference type="SMART" id="SM00895">
    <property type="entry name" value="FCD"/>
    <property type="match status" value="1"/>
</dbReference>
<evidence type="ECO:0000259" key="5">
    <source>
        <dbReference type="PROSITE" id="PS50949"/>
    </source>
</evidence>
<evidence type="ECO:0000313" key="7">
    <source>
        <dbReference type="Proteomes" id="UP000037405"/>
    </source>
</evidence>
<keyword evidence="3" id="KW-0804">Transcription</keyword>
<dbReference type="PATRIC" id="fig|189381.12.peg.4067"/>
<keyword evidence="7" id="KW-1185">Reference proteome</keyword>
<dbReference type="Gene3D" id="1.20.120.530">
    <property type="entry name" value="GntR ligand-binding domain-like"/>
    <property type="match status" value="1"/>
</dbReference>
<feature type="region of interest" description="Disordered" evidence="4">
    <location>
        <begin position="195"/>
        <end position="216"/>
    </location>
</feature>
<evidence type="ECO:0000256" key="4">
    <source>
        <dbReference type="SAM" id="MobiDB-lite"/>
    </source>
</evidence>
<gene>
    <name evidence="6" type="ORF">AF331_15470</name>
</gene>
<accession>A0A0M0G1A9</accession>
<dbReference type="RefSeq" id="WP_053429004.1">
    <property type="nucleotide sequence ID" value="NZ_BSED01000020.1"/>
</dbReference>